<keyword evidence="2" id="KW-0677">Repeat</keyword>
<proteinExistence type="predicted"/>
<organism evidence="6 7">
    <name type="scientific">Rhizoctonia solani 123E</name>
    <dbReference type="NCBI Taxonomy" id="1423351"/>
    <lineage>
        <taxon>Eukaryota</taxon>
        <taxon>Fungi</taxon>
        <taxon>Dikarya</taxon>
        <taxon>Basidiomycota</taxon>
        <taxon>Agaricomycotina</taxon>
        <taxon>Agaricomycetes</taxon>
        <taxon>Cantharellales</taxon>
        <taxon>Ceratobasidiaceae</taxon>
        <taxon>Rhizoctonia</taxon>
    </lineage>
</organism>
<evidence type="ECO:0000313" key="7">
    <source>
        <dbReference type="Proteomes" id="UP000027456"/>
    </source>
</evidence>
<dbReference type="STRING" id="1423351.A0A074RLZ3"/>
<dbReference type="PANTHER" id="PTHR19848">
    <property type="entry name" value="WD40 REPEAT PROTEIN"/>
    <property type="match status" value="1"/>
</dbReference>
<dbReference type="SMART" id="SM00320">
    <property type="entry name" value="WD40"/>
    <property type="match status" value="13"/>
</dbReference>
<dbReference type="InterPro" id="IPR001680">
    <property type="entry name" value="WD40_rpt"/>
</dbReference>
<reference evidence="6 7" key="1">
    <citation type="submission" date="2013-12" db="EMBL/GenBank/DDBJ databases">
        <authorList>
            <person name="Cubeta M."/>
            <person name="Pakala S."/>
            <person name="Fedorova N."/>
            <person name="Thomas E."/>
            <person name="Dean R."/>
            <person name="Jabaji S."/>
            <person name="Neate S."/>
            <person name="Toda T."/>
            <person name="Tavantzis S."/>
            <person name="Vilgalys R."/>
            <person name="Bharathan N."/>
            <person name="Pakala S."/>
            <person name="Losada L.S."/>
            <person name="Zafar N."/>
            <person name="Nierman W."/>
        </authorList>
    </citation>
    <scope>NUCLEOTIDE SEQUENCE [LARGE SCALE GENOMIC DNA]</scope>
    <source>
        <strain evidence="6 7">123E</strain>
    </source>
</reference>
<dbReference type="EMBL" id="AZST01001146">
    <property type="protein sequence ID" value="KEP46350.1"/>
    <property type="molecule type" value="Genomic_DNA"/>
</dbReference>
<feature type="repeat" description="WD" evidence="3">
    <location>
        <begin position="1106"/>
        <end position="1147"/>
    </location>
</feature>
<sequence length="1364" mass="149902">MLTTSMSHLMEVIHSILALLEDVSAYIFGRCTVNDLANIPSEDADVGDKYDVEAYIRGLEELQKAFYSSWSPTSASPNTSQEINVISDNASVEDDVQTTSDESAKTAVDWYEIINLLRPINPSGYDPDQACLDGTREVLLNKVITWTQNRENAQTFMWISGQAGMGKTAVATSLCQRLDRAQALAGAFFCVRDDPHYNSPLLLINNLICDLAMSCPAYAHQVAIAIRANPKLCSSHLSLRFEGLVKKPLQKLARISMPITLVAIVDGLDECGDHVARGKMLQHLYEMSRLVPWLKVIVTGRPVADIQQNFRDACLHKTVIHIHDYEASPDIRAYIEGQVSQLAKTERWPSESIEQLCTMSCGVFLWAALAAKYIKKSAFPALPRLRQVLSNQKSLVTDHFDALYTSVLKTAIDDNENKIKVAYLRCIGALLVTSAREPRAAPHLQHLLLGASQVDQLTLEQTKNNLGPLLVADGRHITFHHPSFKDFVTDPSRSGQFHIRLDQYEAEPAAYCLQVMQRDLCFNICHLETSHRLNREITDLSHRIDSHIGPVLTYACTHWIDHFITSPTQQLVESIKKFMEGPQLMYWIEVLSLLGSIDIALEGLSKLAGLDLVRYVTGACTISHILIYLSQTRFSDSGLVISWTKDAHRFILSFYDPITTGTPHLYVSALAFAPAKCLTALRMRPHFPNTIAVAQGGNRDWHPCIKSAVHPYVIQTLSTSPDGRHVVVGYLDGSLTIWDTQTGACLEKSIVGHRDVVTCAVYSPDGTLVASSSHDATIRVWNVTQSLQESCVLSGHSSPIHSVAFSPNSSLIASGSSDRTIRLWRPNATHPLDEPYAGHSSRVTSVAFSPDGTKLASGSWDKTIRVWSVDLGNLRLTRNPLVISEHSEPVTCVVFSPDSSKIASGSMDKTLQVWDAQTGIKSESHTSSAKHSDTVTSIAFSPDGKILASSSLDGAIQLWSATSMKHSQTFGHSSPVNTIAFSPDRSHLISGSTDMTTRVWATDAFVNNVLVKPMAVGILVGHSNWVRSIAVTRDGAWIVSASSDQTVRIWDAQTGTPVGNPLAGHSSEVYCVAVSPDGAQIVSGCANQVLKLWDTATRWKMIKQCLQGHSGTVFSVAFSPDRTCLASASADKTVILWDIGTHSRLDITLLGHTDCIRSVAFSPCGTRLVSGSHDCTVRLWDRQTGNNIHTLTGHTRNITTVAFSPNGSYLASGSEDTFVRLWNVMTGQPIGQPFAEHPDPVISVVFSPDGHYLISGAAGNTIRVRDIAVSCPTTEPEKVQALPGTFRWPSNPYEMTSHPQHSGWVTHDQESHVFWLPAHYEQHETFLDPIQQTPCSPVYLDYSKFVHGTSWTKIARNPASNSSE</sequence>
<feature type="repeat" description="WD" evidence="3">
    <location>
        <begin position="707"/>
        <end position="748"/>
    </location>
</feature>
<keyword evidence="1 3" id="KW-0853">WD repeat</keyword>
<feature type="signal peptide" evidence="4">
    <location>
        <begin position="1"/>
        <end position="25"/>
    </location>
</feature>
<comment type="caution">
    <text evidence="6">The sequence shown here is derived from an EMBL/GenBank/DDBJ whole genome shotgun (WGS) entry which is preliminary data.</text>
</comment>
<feature type="repeat" description="WD" evidence="3">
    <location>
        <begin position="793"/>
        <end position="824"/>
    </location>
</feature>
<keyword evidence="4" id="KW-0732">Signal</keyword>
<evidence type="ECO:0000313" key="6">
    <source>
        <dbReference type="EMBL" id="KEP46350.1"/>
    </source>
</evidence>
<evidence type="ECO:0000256" key="2">
    <source>
        <dbReference type="ARBA" id="ARBA00022737"/>
    </source>
</evidence>
<feature type="repeat" description="WD" evidence="3">
    <location>
        <begin position="836"/>
        <end position="877"/>
    </location>
</feature>
<dbReference type="InterPro" id="IPR020472">
    <property type="entry name" value="WD40_PAC1"/>
</dbReference>
<evidence type="ECO:0000256" key="4">
    <source>
        <dbReference type="SAM" id="SignalP"/>
    </source>
</evidence>
<dbReference type="InterPro" id="IPR019775">
    <property type="entry name" value="WD40_repeat_CS"/>
</dbReference>
<dbReference type="OrthoDB" id="538223at2759"/>
<feature type="repeat" description="WD" evidence="3">
    <location>
        <begin position="1191"/>
        <end position="1232"/>
    </location>
</feature>
<dbReference type="HOGENOM" id="CLU_000288_6_3_1"/>
<dbReference type="InterPro" id="IPR027417">
    <property type="entry name" value="P-loop_NTPase"/>
</dbReference>
<dbReference type="Gene3D" id="3.40.50.300">
    <property type="entry name" value="P-loop containing nucleotide triphosphate hydrolases"/>
    <property type="match status" value="1"/>
</dbReference>
<evidence type="ECO:0000259" key="5">
    <source>
        <dbReference type="Pfam" id="PF24883"/>
    </source>
</evidence>
<dbReference type="PROSITE" id="PS50294">
    <property type="entry name" value="WD_REPEATS_REGION"/>
    <property type="match status" value="13"/>
</dbReference>
<feature type="repeat" description="WD" evidence="3">
    <location>
        <begin position="750"/>
        <end position="783"/>
    </location>
</feature>
<name>A0A074RLZ3_9AGAM</name>
<feature type="repeat" description="WD" evidence="3">
    <location>
        <begin position="1234"/>
        <end position="1267"/>
    </location>
</feature>
<feature type="repeat" description="WD" evidence="3">
    <location>
        <begin position="928"/>
        <end position="969"/>
    </location>
</feature>
<dbReference type="Pfam" id="PF24883">
    <property type="entry name" value="NPHP3_N"/>
    <property type="match status" value="1"/>
</dbReference>
<dbReference type="SUPFAM" id="SSF52540">
    <property type="entry name" value="P-loop containing nucleoside triphosphate hydrolases"/>
    <property type="match status" value="1"/>
</dbReference>
<accession>A0A074RLZ3</accession>
<keyword evidence="7" id="KW-1185">Reference proteome</keyword>
<gene>
    <name evidence="6" type="ORF">V565_203700</name>
</gene>
<dbReference type="Gene3D" id="2.130.10.10">
    <property type="entry name" value="YVTN repeat-like/Quinoprotein amine dehydrogenase"/>
    <property type="match status" value="5"/>
</dbReference>
<feature type="chain" id="PRO_5001698009" evidence="4">
    <location>
        <begin position="26"/>
        <end position="1364"/>
    </location>
</feature>
<feature type="domain" description="Nephrocystin 3-like N-terminal" evidence="5">
    <location>
        <begin position="135"/>
        <end position="301"/>
    </location>
</feature>
<evidence type="ECO:0000256" key="1">
    <source>
        <dbReference type="ARBA" id="ARBA00022574"/>
    </source>
</evidence>
<dbReference type="PANTHER" id="PTHR19848:SF8">
    <property type="entry name" value="F-BOX AND WD REPEAT DOMAIN CONTAINING 7"/>
    <property type="match status" value="1"/>
</dbReference>
<feature type="repeat" description="WD" evidence="3">
    <location>
        <begin position="1019"/>
        <end position="1060"/>
    </location>
</feature>
<dbReference type="SUPFAM" id="SSF50998">
    <property type="entry name" value="Quinoprotein alcohol dehydrogenase-like"/>
    <property type="match status" value="1"/>
</dbReference>
<dbReference type="CDD" id="cd00200">
    <property type="entry name" value="WD40"/>
    <property type="match status" value="2"/>
</dbReference>
<evidence type="ECO:0000256" key="3">
    <source>
        <dbReference type="PROSITE-ProRule" id="PRU00221"/>
    </source>
</evidence>
<dbReference type="InterPro" id="IPR036322">
    <property type="entry name" value="WD40_repeat_dom_sf"/>
</dbReference>
<dbReference type="InterPro" id="IPR011047">
    <property type="entry name" value="Quinoprotein_ADH-like_sf"/>
</dbReference>
<feature type="repeat" description="WD" evidence="3">
    <location>
        <begin position="1149"/>
        <end position="1190"/>
    </location>
</feature>
<dbReference type="InterPro" id="IPR015943">
    <property type="entry name" value="WD40/YVTN_repeat-like_dom_sf"/>
</dbReference>
<dbReference type="PROSITE" id="PS00678">
    <property type="entry name" value="WD_REPEATS_1"/>
    <property type="match status" value="5"/>
</dbReference>
<feature type="repeat" description="WD" evidence="3">
    <location>
        <begin position="969"/>
        <end position="1000"/>
    </location>
</feature>
<dbReference type="PROSITE" id="PS50082">
    <property type="entry name" value="WD_REPEATS_2"/>
    <property type="match status" value="13"/>
</dbReference>
<dbReference type="SUPFAM" id="SSF50978">
    <property type="entry name" value="WD40 repeat-like"/>
    <property type="match status" value="1"/>
</dbReference>
<feature type="repeat" description="WD" evidence="3">
    <location>
        <begin position="1062"/>
        <end position="1094"/>
    </location>
</feature>
<feature type="repeat" description="WD" evidence="3">
    <location>
        <begin position="883"/>
        <end position="924"/>
    </location>
</feature>
<dbReference type="InterPro" id="IPR056884">
    <property type="entry name" value="NPHP3-like_N"/>
</dbReference>
<dbReference type="Pfam" id="PF00400">
    <property type="entry name" value="WD40"/>
    <property type="match status" value="13"/>
</dbReference>
<protein>
    <submittedName>
        <fullName evidence="6">Putative WD40-repeat protein (Notchless protein), related protein</fullName>
    </submittedName>
</protein>
<dbReference type="Proteomes" id="UP000027456">
    <property type="component" value="Unassembled WGS sequence"/>
</dbReference>
<dbReference type="PRINTS" id="PR00320">
    <property type="entry name" value="GPROTEINBRPT"/>
</dbReference>